<evidence type="ECO:0000313" key="1">
    <source>
        <dbReference type="EMBL" id="PSK93623.1"/>
    </source>
</evidence>
<dbReference type="PANTHER" id="PTHR38479">
    <property type="entry name" value="LMO0824 PROTEIN"/>
    <property type="match status" value="1"/>
</dbReference>
<dbReference type="PANTHER" id="PTHR38479:SF2">
    <property type="entry name" value="WINGED HELIX DNA-BINDING DOMAIN-CONTAINING PROTEIN"/>
    <property type="match status" value="1"/>
</dbReference>
<dbReference type="AlphaFoldDB" id="A0A2P8D8U1"/>
<name>A0A2P8D8U1_9ACTN</name>
<dbReference type="InterPro" id="IPR009351">
    <property type="entry name" value="AlkZ-like"/>
</dbReference>
<dbReference type="OrthoDB" id="9148135at2"/>
<dbReference type="GO" id="GO:0003677">
    <property type="term" value="F:DNA binding"/>
    <property type="evidence" value="ECO:0007669"/>
    <property type="project" value="UniProtKB-KW"/>
</dbReference>
<reference evidence="1 2" key="1">
    <citation type="submission" date="2018-03" db="EMBL/GenBank/DDBJ databases">
        <title>Genomic Encyclopedia of Archaeal and Bacterial Type Strains, Phase II (KMG-II): from individual species to whole genera.</title>
        <authorList>
            <person name="Goeker M."/>
        </authorList>
    </citation>
    <scope>NUCLEOTIDE SEQUENCE [LARGE SCALE GENOMIC DNA]</scope>
    <source>
        <strain evidence="1 2">DSM 45312</strain>
    </source>
</reference>
<organism evidence="1 2">
    <name type="scientific">Murinocardiopsis flavida</name>
    <dbReference type="NCBI Taxonomy" id="645275"/>
    <lineage>
        <taxon>Bacteria</taxon>
        <taxon>Bacillati</taxon>
        <taxon>Actinomycetota</taxon>
        <taxon>Actinomycetes</taxon>
        <taxon>Streptosporangiales</taxon>
        <taxon>Nocardiopsidaceae</taxon>
        <taxon>Murinocardiopsis</taxon>
    </lineage>
</organism>
<gene>
    <name evidence="1" type="ORF">CLV63_11630</name>
</gene>
<protein>
    <submittedName>
        <fullName evidence="1">Winged helix DNA-binding protein</fullName>
    </submittedName>
</protein>
<dbReference type="RefSeq" id="WP_106584902.1">
    <property type="nucleotide sequence ID" value="NZ_PYGA01000016.1"/>
</dbReference>
<dbReference type="EMBL" id="PYGA01000016">
    <property type="protein sequence ID" value="PSK93623.1"/>
    <property type="molecule type" value="Genomic_DNA"/>
</dbReference>
<keyword evidence="1" id="KW-0238">DNA-binding</keyword>
<evidence type="ECO:0000313" key="2">
    <source>
        <dbReference type="Proteomes" id="UP000240542"/>
    </source>
</evidence>
<dbReference type="Pfam" id="PF06224">
    <property type="entry name" value="AlkZ-like"/>
    <property type="match status" value="1"/>
</dbReference>
<proteinExistence type="predicted"/>
<comment type="caution">
    <text evidence="1">The sequence shown here is derived from an EMBL/GenBank/DDBJ whole genome shotgun (WGS) entry which is preliminary data.</text>
</comment>
<keyword evidence="2" id="KW-1185">Reference proteome</keyword>
<sequence>MTTPAPAVQRLSWAGVRARRLDRNALSVPVDTAATGPADVVAAMCGAHAQVMSAAELSIGLRLAGATRTDVRRGLWEERALVKTHGPRGTVHLLPARDLPMWTGALAAVPATSMQAKAIRLDPGQIEEVVAAIAAAVADAELTIDELDAAVTAATGPWAADPVMPAFQGMWPRWRQALHTAALRGALCFGPDRGRKVTYTSPRRWLPGFRPMEARAAVTEVVRRYLYAYGPATPRHFARWLAAPPGWAAELFASMAGELQQVEVEGAAAWVLAGDTEVPDEPARSVRLLPYFDAFGIACQPRDLVFPGRAAERALARGQAGNYPLLLIDGTVAGVWHQRRSGRWIDITVEPLDALDTRQARGLDEQIQRVGAIMEAAPRVRIGAVTVGPHA</sequence>
<dbReference type="Proteomes" id="UP000240542">
    <property type="component" value="Unassembled WGS sequence"/>
</dbReference>
<accession>A0A2P8D8U1</accession>